<keyword evidence="2" id="KW-0472">Membrane</keyword>
<evidence type="ECO:0000313" key="3">
    <source>
        <dbReference type="EMBL" id="MBC3918107.1"/>
    </source>
</evidence>
<feature type="transmembrane region" description="Helical" evidence="2">
    <location>
        <begin position="232"/>
        <end position="254"/>
    </location>
</feature>
<organism evidence="3 4">
    <name type="scientific">Undibacterium hunanense</name>
    <dbReference type="NCBI Taxonomy" id="2762292"/>
    <lineage>
        <taxon>Bacteria</taxon>
        <taxon>Pseudomonadati</taxon>
        <taxon>Pseudomonadota</taxon>
        <taxon>Betaproteobacteria</taxon>
        <taxon>Burkholderiales</taxon>
        <taxon>Oxalobacteraceae</taxon>
        <taxon>Undibacterium</taxon>
    </lineage>
</organism>
<feature type="region of interest" description="Disordered" evidence="1">
    <location>
        <begin position="1"/>
        <end position="57"/>
    </location>
</feature>
<evidence type="ECO:0000256" key="1">
    <source>
        <dbReference type="SAM" id="MobiDB-lite"/>
    </source>
</evidence>
<keyword evidence="4" id="KW-1185">Reference proteome</keyword>
<keyword evidence="2" id="KW-0812">Transmembrane</keyword>
<protein>
    <submittedName>
        <fullName evidence="3">Uncharacterized protein</fullName>
    </submittedName>
</protein>
<dbReference type="Proteomes" id="UP000650424">
    <property type="component" value="Unassembled WGS sequence"/>
</dbReference>
<proteinExistence type="predicted"/>
<comment type="caution">
    <text evidence="3">The sequence shown here is derived from an EMBL/GenBank/DDBJ whole genome shotgun (WGS) entry which is preliminary data.</text>
</comment>
<feature type="transmembrane region" description="Helical" evidence="2">
    <location>
        <begin position="173"/>
        <end position="198"/>
    </location>
</feature>
<dbReference type="RefSeq" id="WP_186947383.1">
    <property type="nucleotide sequence ID" value="NZ_JACOGF010000005.1"/>
</dbReference>
<feature type="compositionally biased region" description="Polar residues" evidence="1">
    <location>
        <begin position="1"/>
        <end position="12"/>
    </location>
</feature>
<feature type="transmembrane region" description="Helical" evidence="2">
    <location>
        <begin position="59"/>
        <end position="76"/>
    </location>
</feature>
<gene>
    <name evidence="3" type="ORF">H8L32_11515</name>
</gene>
<reference evidence="3 4" key="1">
    <citation type="submission" date="2020-08" db="EMBL/GenBank/DDBJ databases">
        <title>Novel species isolated from subtropical streams in China.</title>
        <authorList>
            <person name="Lu H."/>
        </authorList>
    </citation>
    <scope>NUCLEOTIDE SEQUENCE [LARGE SCALE GENOMIC DNA]</scope>
    <source>
        <strain evidence="3 4">CY18W</strain>
    </source>
</reference>
<evidence type="ECO:0000313" key="4">
    <source>
        <dbReference type="Proteomes" id="UP000650424"/>
    </source>
</evidence>
<evidence type="ECO:0000256" key="2">
    <source>
        <dbReference type="SAM" id="Phobius"/>
    </source>
</evidence>
<keyword evidence="2" id="KW-1133">Transmembrane helix</keyword>
<accession>A0ABR6ZQF3</accession>
<sequence>MSANEETPSTAPKTDMASTPEADEVTQAGTATSSVSKKPPTDAPDTAEAPTPPSRKPTSSIFIVLLLAISLLYVITSTERRYNSAHDKNLLIKKQILCLSLEKNLQAQLKTSSDNSHIRVTTEVLKQCEKSLYDNPDFSGYADKLTAGKDAEEISNAKLLERFFLSPGGAGNFVYKIGLAALYAIIILCAALILIAIIESQGLIHHDSNDIIDKLKNWMGNKNDDKDKNKSALPGLLATALFVGPATMGGIMAIHTEPLNISMTTSGKVGTGGNNRDVHVGGEGKPINIPVKLDIDSVSASLPITLKPVATPASIDVNVNGGAKTETTLQHQVNVALPTLEAKLVSNFQIQDELNTRLIDLLKKPAPTIALDTGSISDAINRLSCAQEKNFKTLSDLSEELIKLSKSEKSKVTSGGLECSIKGICPPMH</sequence>
<feature type="compositionally biased region" description="Polar residues" evidence="1">
    <location>
        <begin position="27"/>
        <end position="36"/>
    </location>
</feature>
<name>A0ABR6ZQF3_9BURK</name>
<dbReference type="EMBL" id="JACOGF010000005">
    <property type="protein sequence ID" value="MBC3918107.1"/>
    <property type="molecule type" value="Genomic_DNA"/>
</dbReference>